<organism evidence="3 4">
    <name type="scientific">Sporosarcina highlanderae</name>
    <dbReference type="NCBI Taxonomy" id="3035916"/>
    <lineage>
        <taxon>Bacteria</taxon>
        <taxon>Bacillati</taxon>
        <taxon>Bacillota</taxon>
        <taxon>Bacilli</taxon>
        <taxon>Bacillales</taxon>
        <taxon>Caryophanaceae</taxon>
        <taxon>Sporosarcina</taxon>
    </lineage>
</organism>
<dbReference type="PANTHER" id="PTHR34351">
    <property type="entry name" value="SLR1927 PROTEIN-RELATED"/>
    <property type="match status" value="1"/>
</dbReference>
<name>A0ABT8JWH6_9BACL</name>
<dbReference type="Pfam" id="PF01882">
    <property type="entry name" value="DUF58"/>
    <property type="match status" value="1"/>
</dbReference>
<evidence type="ECO:0000313" key="4">
    <source>
        <dbReference type="Proteomes" id="UP001175097"/>
    </source>
</evidence>
<dbReference type="PANTHER" id="PTHR34351:SF2">
    <property type="entry name" value="DUF58 DOMAIN-CONTAINING PROTEIN"/>
    <property type="match status" value="1"/>
</dbReference>
<gene>
    <name evidence="3" type="ORF">P5G49_17280</name>
</gene>
<keyword evidence="4" id="KW-1185">Reference proteome</keyword>
<keyword evidence="1" id="KW-1133">Transmembrane helix</keyword>
<reference evidence="3" key="1">
    <citation type="submission" date="2023-03" db="EMBL/GenBank/DDBJ databases">
        <title>MT1 and MT2 Draft Genomes of Novel Species.</title>
        <authorList>
            <person name="Venkateswaran K."/>
        </authorList>
    </citation>
    <scope>NUCLEOTIDE SEQUENCE</scope>
    <source>
        <strain evidence="3">F6_3S_P_2</strain>
    </source>
</reference>
<dbReference type="EMBL" id="JAROCC010000023">
    <property type="protein sequence ID" value="MDN4609217.1"/>
    <property type="molecule type" value="Genomic_DNA"/>
</dbReference>
<keyword evidence="1" id="KW-0472">Membrane</keyword>
<comment type="caution">
    <text evidence="3">The sequence shown here is derived from an EMBL/GenBank/DDBJ whole genome shotgun (WGS) entry which is preliminary data.</text>
</comment>
<proteinExistence type="predicted"/>
<sequence>MKKGRKLLSMTGRFAFIVSLFFSVYVFAMFQGGKVSWTIFYMLTPFLLYSIILFVYPMNTIKAERIIRSRTVKSGGKLVVSVKLHRAFPFPLLYTVASDKWVDSEMEKNASNRTKHLFIFGFKKEVEWSYEIERLPRGEHIVEGIEIEVSDFFGWIQKKGFIDLKDTILVFPNTTSMHYAPINAQYDRGSLASPFSLIKDTTMATGVRDYQSGDRVTWIHWKSFARTQNLMTKEFEDRQSEDLIILLDNRETETFEEQVELAASIVEEASGHQSNIAFVSAGAETAVFPFINSADQLHDVFVHLAKVRPIPTKDIQPLESFTFTAVAGSIVLVTGSPDWPFIQSVMGFVKNRRSVICFVVVDKNVPISQQLQEQIRYAESKGITIHVLGKMQFSDAFKEVANL</sequence>
<dbReference type="Proteomes" id="UP001175097">
    <property type="component" value="Unassembled WGS sequence"/>
</dbReference>
<evidence type="ECO:0000313" key="3">
    <source>
        <dbReference type="EMBL" id="MDN4609217.1"/>
    </source>
</evidence>
<feature type="transmembrane region" description="Helical" evidence="1">
    <location>
        <begin position="36"/>
        <end position="56"/>
    </location>
</feature>
<accession>A0ABT8JWH6</accession>
<feature type="domain" description="DUF58" evidence="2">
    <location>
        <begin position="207"/>
        <end position="362"/>
    </location>
</feature>
<dbReference type="RefSeq" id="WP_301245883.1">
    <property type="nucleotide sequence ID" value="NZ_JAROCC010000023.1"/>
</dbReference>
<protein>
    <submittedName>
        <fullName evidence="3">DUF58 domain-containing protein</fullName>
    </submittedName>
</protein>
<feature type="transmembrane region" description="Helical" evidence="1">
    <location>
        <begin position="12"/>
        <end position="30"/>
    </location>
</feature>
<evidence type="ECO:0000259" key="2">
    <source>
        <dbReference type="Pfam" id="PF01882"/>
    </source>
</evidence>
<keyword evidence="1" id="KW-0812">Transmembrane</keyword>
<dbReference type="InterPro" id="IPR002881">
    <property type="entry name" value="DUF58"/>
</dbReference>
<evidence type="ECO:0000256" key="1">
    <source>
        <dbReference type="SAM" id="Phobius"/>
    </source>
</evidence>